<accession>A0A7R8ZLH2</accession>
<sequence>MTTTSAPLTTTSAPAAVPTPLPGFSTLWEEPSVVQTATAPLYSLAFANVPISLQEGDVIYAGYEVTSMPPSDLVAEMKILSGGSLDSSFGFVYGMVFDPPFFRTYWLYNTPTNFYVKATCQATGRILHCSVNSRLSQEGKQAIWASNSACMFLSKPGAQHSSERFSFTPPLLLRRLRSVYFLGLLNDSRNCPICPWINADLPHWTGTLKESFIQSGKPVPFFVLSNLVLHRFDRNSLMMAELKLADDIQDPRLEEPVNDILSKENISTFGGTLRSVYFLGLLNDSRNCPICPSINANLPHWTGTLKESFIQSGKTELFVALSNLLLHRNC</sequence>
<protein>
    <submittedName>
        <fullName evidence="1">Uncharacterized protein</fullName>
    </submittedName>
</protein>
<gene>
    <name evidence="1" type="ORF">CTOB1V02_LOCUS6845</name>
</gene>
<proteinExistence type="predicted"/>
<evidence type="ECO:0000313" key="1">
    <source>
        <dbReference type="EMBL" id="CAD7228970.1"/>
    </source>
</evidence>
<reference evidence="1" key="1">
    <citation type="submission" date="2020-11" db="EMBL/GenBank/DDBJ databases">
        <authorList>
            <person name="Tran Van P."/>
        </authorList>
    </citation>
    <scope>NUCLEOTIDE SEQUENCE</scope>
</reference>
<name>A0A7R8ZLH2_9CRUS</name>
<organism evidence="1">
    <name type="scientific">Cyprideis torosa</name>
    <dbReference type="NCBI Taxonomy" id="163714"/>
    <lineage>
        <taxon>Eukaryota</taxon>
        <taxon>Metazoa</taxon>
        <taxon>Ecdysozoa</taxon>
        <taxon>Arthropoda</taxon>
        <taxon>Crustacea</taxon>
        <taxon>Oligostraca</taxon>
        <taxon>Ostracoda</taxon>
        <taxon>Podocopa</taxon>
        <taxon>Podocopida</taxon>
        <taxon>Cytherocopina</taxon>
        <taxon>Cytheroidea</taxon>
        <taxon>Cytherideidae</taxon>
        <taxon>Cyprideis</taxon>
    </lineage>
</organism>
<dbReference type="EMBL" id="OB661781">
    <property type="protein sequence ID" value="CAD7228970.1"/>
    <property type="molecule type" value="Genomic_DNA"/>
</dbReference>
<dbReference type="AlphaFoldDB" id="A0A7R8ZLH2"/>